<dbReference type="KEGG" id="ppsu:NO713_04279"/>
<organism evidence="2 3">
    <name type="scientific">Planktothrix pseudagardhii</name>
    <dbReference type="NCBI Taxonomy" id="132604"/>
    <lineage>
        <taxon>Bacteria</taxon>
        <taxon>Bacillati</taxon>
        <taxon>Cyanobacteriota</taxon>
        <taxon>Cyanophyceae</taxon>
        <taxon>Oscillatoriophycideae</taxon>
        <taxon>Oscillatoriales</taxon>
        <taxon>Microcoleaceae</taxon>
        <taxon>Planktothrix</taxon>
    </lineage>
</organism>
<sequence length="183" mass="22230">MPNYRRWRVSRGTYFITIVTYQRYPWLCSEIGREGLRNALNHVRLHRPFFLDAIVLLPDHVHFILTLPEGDSNYSYRILEIKKYVTQNYSEKLNLNLPLTKSRQKRKESNLWQTRFWEHTIRNEEDFANHCNYIHYNPVKHGLCESPEQWQFSTFYQFVEKGIYPQDWGKNLIPDLPNSENYE</sequence>
<dbReference type="GO" id="GO:0006313">
    <property type="term" value="P:DNA transposition"/>
    <property type="evidence" value="ECO:0007669"/>
    <property type="project" value="InterPro"/>
</dbReference>
<dbReference type="AlphaFoldDB" id="A0A9W4CQN0"/>
<dbReference type="RefSeq" id="WP_254174574.1">
    <property type="nucleotide sequence ID" value="NZ_LR882967.1"/>
</dbReference>
<dbReference type="PANTHER" id="PTHR36966:SF1">
    <property type="entry name" value="REP-ASSOCIATED TYROSINE TRANSPOSASE"/>
    <property type="match status" value="1"/>
</dbReference>
<evidence type="ECO:0000313" key="2">
    <source>
        <dbReference type="EMBL" id="CAD5977268.1"/>
    </source>
</evidence>
<gene>
    <name evidence="2" type="ORF">NO713_04279</name>
</gene>
<dbReference type="PANTHER" id="PTHR36966">
    <property type="entry name" value="REP-ASSOCIATED TYROSINE TRANSPOSASE"/>
    <property type="match status" value="1"/>
</dbReference>
<feature type="domain" description="Transposase IS200-like" evidence="1">
    <location>
        <begin position="9"/>
        <end position="137"/>
    </location>
</feature>
<proteinExistence type="predicted"/>
<dbReference type="EMBL" id="LR882967">
    <property type="protein sequence ID" value="CAD5977268.1"/>
    <property type="molecule type" value="Genomic_DNA"/>
</dbReference>
<dbReference type="SUPFAM" id="SSF143422">
    <property type="entry name" value="Transposase IS200-like"/>
    <property type="match status" value="1"/>
</dbReference>
<accession>A0A9W4CQN0</accession>
<keyword evidence="3" id="KW-1185">Reference proteome</keyword>
<dbReference type="InterPro" id="IPR052715">
    <property type="entry name" value="RAYT_transposase"/>
</dbReference>
<dbReference type="GO" id="GO:0043565">
    <property type="term" value="F:sequence-specific DNA binding"/>
    <property type="evidence" value="ECO:0007669"/>
    <property type="project" value="TreeGrafter"/>
</dbReference>
<dbReference type="Pfam" id="PF01797">
    <property type="entry name" value="Y1_Tnp"/>
    <property type="match status" value="1"/>
</dbReference>
<dbReference type="NCBIfam" id="NF047646">
    <property type="entry name" value="REP_Tyr_transpos"/>
    <property type="match status" value="1"/>
</dbReference>
<protein>
    <submittedName>
        <fullName evidence="2">REP-associated tyrosine transposase</fullName>
    </submittedName>
</protein>
<dbReference type="Proteomes" id="UP001153719">
    <property type="component" value="Chromosome"/>
</dbReference>
<dbReference type="InterPro" id="IPR002686">
    <property type="entry name" value="Transposase_17"/>
</dbReference>
<name>A0A9W4CQN0_9CYAN</name>
<dbReference type="SMART" id="SM01321">
    <property type="entry name" value="Y1_Tnp"/>
    <property type="match status" value="1"/>
</dbReference>
<dbReference type="GO" id="GO:0004803">
    <property type="term" value="F:transposase activity"/>
    <property type="evidence" value="ECO:0007669"/>
    <property type="project" value="InterPro"/>
</dbReference>
<dbReference type="Gene3D" id="3.30.70.1290">
    <property type="entry name" value="Transposase IS200-like"/>
    <property type="match status" value="1"/>
</dbReference>
<evidence type="ECO:0000259" key="1">
    <source>
        <dbReference type="SMART" id="SM01321"/>
    </source>
</evidence>
<dbReference type="InterPro" id="IPR036515">
    <property type="entry name" value="Transposase_17_sf"/>
</dbReference>
<evidence type="ECO:0000313" key="3">
    <source>
        <dbReference type="Proteomes" id="UP001153719"/>
    </source>
</evidence>
<reference evidence="2" key="1">
    <citation type="submission" date="2020-09" db="EMBL/GenBank/DDBJ databases">
        <authorList>
            <person name="Blom J."/>
        </authorList>
    </citation>
    <scope>NUCLEOTIDE SEQUENCE</scope>
    <source>
        <strain evidence="2">No.713</strain>
    </source>
</reference>